<dbReference type="PANTHER" id="PTHR34585:SF22">
    <property type="entry name" value="HELIX-TURN-HELIX DOMAIN-CONTAINING PROTEIN"/>
    <property type="match status" value="1"/>
</dbReference>
<dbReference type="InterPro" id="IPR009061">
    <property type="entry name" value="DNA-bd_dom_put_sf"/>
</dbReference>
<dbReference type="Proteomes" id="UP000256708">
    <property type="component" value="Unassembled WGS sequence"/>
</dbReference>
<dbReference type="AlphaFoldDB" id="A0A3D8LGK0"/>
<dbReference type="GO" id="GO:0003677">
    <property type="term" value="F:DNA binding"/>
    <property type="evidence" value="ECO:0007669"/>
    <property type="project" value="UniProtKB-KW"/>
</dbReference>
<keyword evidence="3" id="KW-0238">DNA-binding</keyword>
<dbReference type="PANTHER" id="PTHR34585">
    <property type="match status" value="1"/>
</dbReference>
<feature type="region of interest" description="Disordered" evidence="1">
    <location>
        <begin position="99"/>
        <end position="124"/>
    </location>
</feature>
<dbReference type="SUPFAM" id="SSF46955">
    <property type="entry name" value="Putative DNA-binding domain"/>
    <property type="match status" value="1"/>
</dbReference>
<dbReference type="RefSeq" id="WP_115564400.1">
    <property type="nucleotide sequence ID" value="NZ_QRGR01000004.1"/>
</dbReference>
<feature type="domain" description="Helix-turn-helix" evidence="2">
    <location>
        <begin position="51"/>
        <end position="99"/>
    </location>
</feature>
<accession>A0A3D8LGK0</accession>
<evidence type="ECO:0000313" key="4">
    <source>
        <dbReference type="Proteomes" id="UP000256708"/>
    </source>
</evidence>
<protein>
    <submittedName>
        <fullName evidence="3">DNA-binding protein</fullName>
    </submittedName>
</protein>
<keyword evidence="4" id="KW-1185">Reference proteome</keyword>
<dbReference type="EMBL" id="QRGR01000004">
    <property type="protein sequence ID" value="RDV16540.1"/>
    <property type="molecule type" value="Genomic_DNA"/>
</dbReference>
<evidence type="ECO:0000256" key="1">
    <source>
        <dbReference type="SAM" id="MobiDB-lite"/>
    </source>
</evidence>
<sequence length="124" mass="14386">MKPEFKPPHDLLMYQSADEFIERVAQRVVQLQKESGPTPSDSYLKKEDEELMRTPEVCKLFNITRKTLDVWRNEGRIPFHRVNSRVYFFRSEVLAAMEEPKRLPGSRGTGKQSLGKTPYISKAA</sequence>
<gene>
    <name evidence="3" type="ORF">DXT99_04935</name>
</gene>
<dbReference type="InterPro" id="IPR041657">
    <property type="entry name" value="HTH_17"/>
</dbReference>
<dbReference type="OrthoDB" id="798073at2"/>
<evidence type="ECO:0000259" key="2">
    <source>
        <dbReference type="Pfam" id="PF12728"/>
    </source>
</evidence>
<organism evidence="3 4">
    <name type="scientific">Pontibacter diazotrophicus</name>
    <dbReference type="NCBI Taxonomy" id="1400979"/>
    <lineage>
        <taxon>Bacteria</taxon>
        <taxon>Pseudomonadati</taxon>
        <taxon>Bacteroidota</taxon>
        <taxon>Cytophagia</taxon>
        <taxon>Cytophagales</taxon>
        <taxon>Hymenobacteraceae</taxon>
        <taxon>Pontibacter</taxon>
    </lineage>
</organism>
<reference evidence="4" key="1">
    <citation type="submission" date="2018-08" db="EMBL/GenBank/DDBJ databases">
        <authorList>
            <person name="Liu Z.-W."/>
            <person name="Du Z.-J."/>
        </authorList>
    </citation>
    <scope>NUCLEOTIDE SEQUENCE [LARGE SCALE GENOMIC DNA]</scope>
    <source>
        <strain evidence="4">H4X</strain>
    </source>
</reference>
<name>A0A3D8LGK0_9BACT</name>
<proteinExistence type="predicted"/>
<comment type="caution">
    <text evidence="3">The sequence shown here is derived from an EMBL/GenBank/DDBJ whole genome shotgun (WGS) entry which is preliminary data.</text>
</comment>
<evidence type="ECO:0000313" key="3">
    <source>
        <dbReference type="EMBL" id="RDV16540.1"/>
    </source>
</evidence>
<dbReference type="Pfam" id="PF12728">
    <property type="entry name" value="HTH_17"/>
    <property type="match status" value="1"/>
</dbReference>